<evidence type="ECO:0000313" key="2">
    <source>
        <dbReference type="EMBL" id="KAK9093066.1"/>
    </source>
</evidence>
<protein>
    <submittedName>
        <fullName evidence="2">Uncharacterized protein</fullName>
    </submittedName>
</protein>
<dbReference type="AlphaFoldDB" id="A0AAP0EGI5"/>
<gene>
    <name evidence="2" type="ORF">Syun_027977</name>
</gene>
<accession>A0AAP0EGI5</accession>
<feature type="compositionally biased region" description="Basic and acidic residues" evidence="1">
    <location>
        <begin position="48"/>
        <end position="66"/>
    </location>
</feature>
<evidence type="ECO:0000313" key="3">
    <source>
        <dbReference type="Proteomes" id="UP001420932"/>
    </source>
</evidence>
<proteinExistence type="predicted"/>
<reference evidence="2 3" key="1">
    <citation type="submission" date="2024-01" db="EMBL/GenBank/DDBJ databases">
        <title>Genome assemblies of Stephania.</title>
        <authorList>
            <person name="Yang L."/>
        </authorList>
    </citation>
    <scope>NUCLEOTIDE SEQUENCE [LARGE SCALE GENOMIC DNA]</scope>
    <source>
        <strain evidence="2">YNDBR</strain>
        <tissue evidence="2">Leaf</tissue>
    </source>
</reference>
<organism evidence="2 3">
    <name type="scientific">Stephania yunnanensis</name>
    <dbReference type="NCBI Taxonomy" id="152371"/>
    <lineage>
        <taxon>Eukaryota</taxon>
        <taxon>Viridiplantae</taxon>
        <taxon>Streptophyta</taxon>
        <taxon>Embryophyta</taxon>
        <taxon>Tracheophyta</taxon>
        <taxon>Spermatophyta</taxon>
        <taxon>Magnoliopsida</taxon>
        <taxon>Ranunculales</taxon>
        <taxon>Menispermaceae</taxon>
        <taxon>Menispermoideae</taxon>
        <taxon>Cissampelideae</taxon>
        <taxon>Stephania</taxon>
    </lineage>
</organism>
<feature type="region of interest" description="Disordered" evidence="1">
    <location>
        <begin position="48"/>
        <end position="108"/>
    </location>
</feature>
<evidence type="ECO:0000256" key="1">
    <source>
        <dbReference type="SAM" id="MobiDB-lite"/>
    </source>
</evidence>
<feature type="compositionally biased region" description="Acidic residues" evidence="1">
    <location>
        <begin position="67"/>
        <end position="98"/>
    </location>
</feature>
<dbReference type="EMBL" id="JBBNAF010000012">
    <property type="protein sequence ID" value="KAK9093066.1"/>
    <property type="molecule type" value="Genomic_DNA"/>
</dbReference>
<sequence length="108" mass="12395">MDKEVKQGLYDTLDKNVPIVAERVVVDEEITKFKKGEGMFSREIAKLTRDKKQLAPSDKGKRILHDEEGDEEDNFSEDSERDEGDEGCYGEDEDEEMQFEGPRGYGED</sequence>
<keyword evidence="3" id="KW-1185">Reference proteome</keyword>
<dbReference type="Proteomes" id="UP001420932">
    <property type="component" value="Unassembled WGS sequence"/>
</dbReference>
<comment type="caution">
    <text evidence="2">The sequence shown here is derived from an EMBL/GenBank/DDBJ whole genome shotgun (WGS) entry which is preliminary data.</text>
</comment>
<name>A0AAP0EGI5_9MAGN</name>